<keyword evidence="4" id="KW-1185">Reference proteome</keyword>
<proteinExistence type="predicted"/>
<keyword evidence="2" id="KW-1133">Transmembrane helix</keyword>
<organism evidence="3 4">
    <name type="scientific">Streptomyces hygroscopicus</name>
    <dbReference type="NCBI Taxonomy" id="1912"/>
    <lineage>
        <taxon>Bacteria</taxon>
        <taxon>Bacillati</taxon>
        <taxon>Actinomycetota</taxon>
        <taxon>Actinomycetes</taxon>
        <taxon>Kitasatosporales</taxon>
        <taxon>Streptomycetaceae</taxon>
        <taxon>Streptomyces</taxon>
        <taxon>Streptomyces violaceusniger group</taxon>
    </lineage>
</organism>
<feature type="transmembrane region" description="Helical" evidence="2">
    <location>
        <begin position="46"/>
        <end position="69"/>
    </location>
</feature>
<evidence type="ECO:0000313" key="3">
    <source>
        <dbReference type="EMBL" id="GHJ26985.1"/>
    </source>
</evidence>
<name>A0ABQ3TUI6_STRHY</name>
<gene>
    <name evidence="3" type="ORF">TPA0910_14180</name>
</gene>
<dbReference type="EMBL" id="BNEK01000003">
    <property type="protein sequence ID" value="GHJ26985.1"/>
    <property type="molecule type" value="Genomic_DNA"/>
</dbReference>
<keyword evidence="2" id="KW-0472">Membrane</keyword>
<evidence type="ECO:0000256" key="1">
    <source>
        <dbReference type="SAM" id="MobiDB-lite"/>
    </source>
</evidence>
<evidence type="ECO:0000313" key="4">
    <source>
        <dbReference type="Proteomes" id="UP001054854"/>
    </source>
</evidence>
<keyword evidence="2" id="KW-0812">Transmembrane</keyword>
<reference evidence="3" key="1">
    <citation type="submission" date="2024-05" db="EMBL/GenBank/DDBJ databases">
        <title>Whole genome shotgun sequence of Streptomyces hygroscopicus NBRC 113678.</title>
        <authorList>
            <person name="Komaki H."/>
            <person name="Tamura T."/>
        </authorList>
    </citation>
    <scope>NUCLEOTIDE SEQUENCE</scope>
    <source>
        <strain evidence="3">N11-34</strain>
    </source>
</reference>
<protein>
    <recommendedName>
        <fullName evidence="5">Integral membrane protein</fullName>
    </recommendedName>
</protein>
<sequence length="74" mass="7998">MGLPTRRNAPRDGERATRGRHRSQRNRLAGAFPVIQRIRYRVMTTCGIAGPVLLLSIGFGLAVILGAAWTTGAP</sequence>
<comment type="caution">
    <text evidence="3">The sequence shown here is derived from an EMBL/GenBank/DDBJ whole genome shotgun (WGS) entry which is preliminary data.</text>
</comment>
<dbReference type="Proteomes" id="UP001054854">
    <property type="component" value="Unassembled WGS sequence"/>
</dbReference>
<feature type="region of interest" description="Disordered" evidence="1">
    <location>
        <begin position="1"/>
        <end position="25"/>
    </location>
</feature>
<evidence type="ECO:0000256" key="2">
    <source>
        <dbReference type="SAM" id="Phobius"/>
    </source>
</evidence>
<evidence type="ECO:0008006" key="5">
    <source>
        <dbReference type="Google" id="ProtNLM"/>
    </source>
</evidence>
<accession>A0ABQ3TUI6</accession>